<feature type="region of interest" description="Disordered" evidence="1">
    <location>
        <begin position="1"/>
        <end position="35"/>
    </location>
</feature>
<gene>
    <name evidence="2" type="ORF">FHS74_004833</name>
</gene>
<name>A0A7X0EET3_9PROT</name>
<feature type="region of interest" description="Disordered" evidence="1">
    <location>
        <begin position="75"/>
        <end position="324"/>
    </location>
</feature>
<comment type="caution">
    <text evidence="2">The sequence shown here is derived from an EMBL/GenBank/DDBJ whole genome shotgun (WGS) entry which is preliminary data.</text>
</comment>
<dbReference type="RefSeq" id="WP_184806428.1">
    <property type="nucleotide sequence ID" value="NZ_JACIIZ010000016.1"/>
</dbReference>
<evidence type="ECO:0000313" key="3">
    <source>
        <dbReference type="Proteomes" id="UP000539175"/>
    </source>
</evidence>
<dbReference type="Proteomes" id="UP000539175">
    <property type="component" value="Unassembled WGS sequence"/>
</dbReference>
<dbReference type="EMBL" id="JACIIZ010000016">
    <property type="protein sequence ID" value="MBB6254247.1"/>
    <property type="molecule type" value="Genomic_DNA"/>
</dbReference>
<feature type="compositionally biased region" description="Polar residues" evidence="1">
    <location>
        <begin position="1"/>
        <end position="13"/>
    </location>
</feature>
<feature type="compositionally biased region" description="Low complexity" evidence="1">
    <location>
        <begin position="75"/>
        <end position="100"/>
    </location>
</feature>
<feature type="compositionally biased region" description="Low complexity" evidence="1">
    <location>
        <begin position="117"/>
        <end position="127"/>
    </location>
</feature>
<evidence type="ECO:0000256" key="1">
    <source>
        <dbReference type="SAM" id="MobiDB-lite"/>
    </source>
</evidence>
<feature type="compositionally biased region" description="Pro residues" evidence="1">
    <location>
        <begin position="158"/>
        <end position="167"/>
    </location>
</feature>
<feature type="compositionally biased region" description="Basic and acidic residues" evidence="1">
    <location>
        <begin position="176"/>
        <end position="231"/>
    </location>
</feature>
<protein>
    <submittedName>
        <fullName evidence="2">Transposase-like protein</fullName>
    </submittedName>
</protein>
<feature type="compositionally biased region" description="Pro residues" evidence="1">
    <location>
        <begin position="128"/>
        <end position="138"/>
    </location>
</feature>
<evidence type="ECO:0000313" key="2">
    <source>
        <dbReference type="EMBL" id="MBB6254247.1"/>
    </source>
</evidence>
<feature type="compositionally biased region" description="Polar residues" evidence="1">
    <location>
        <begin position="242"/>
        <end position="254"/>
    </location>
</feature>
<feature type="compositionally biased region" description="Basic and acidic residues" evidence="1">
    <location>
        <begin position="17"/>
        <end position="28"/>
    </location>
</feature>
<proteinExistence type="predicted"/>
<reference evidence="2 3" key="1">
    <citation type="submission" date="2020-08" db="EMBL/GenBank/DDBJ databases">
        <title>Genomic Encyclopedia of Type Strains, Phase IV (KMG-IV): sequencing the most valuable type-strain genomes for metagenomic binning, comparative biology and taxonomic classification.</title>
        <authorList>
            <person name="Goeker M."/>
        </authorList>
    </citation>
    <scope>NUCLEOTIDE SEQUENCE [LARGE SCALE GENOMIC DNA]</scope>
    <source>
        <strain evidence="2 3">DSM 22198</strain>
    </source>
</reference>
<feature type="region of interest" description="Disordered" evidence="1">
    <location>
        <begin position="365"/>
        <end position="386"/>
    </location>
</feature>
<keyword evidence="3" id="KW-1185">Reference proteome</keyword>
<sequence length="386" mass="41514">MTQEPLWQPSDIQTLDGVEKEADGDAPKRRGRIPQSAWPSILERYRAGATLSAIAREFDCTPSAISYIVRKAETAAPAAEGGEAPAPAAEGAVAPKAARAPKADIPQPSPALPLEQPVEQPAVAETPAPAPASAPAPAPVASVQAAPVPMAMEAAQPSPQPASPQPAPVQQARHPRGGDRPARGDRPQRGQDGREGRQERGEHRAEGEQPRSDRFGDRPVGDRPQRGERRTLTGAAVANAAQERSQPPAVSQGQRPYGDRQAPAPRAPYGQAESESMDQMLDRPFGDRPVGTEYPYRQQQRNAARMEAAETPTEPADQRMTVAAQRSAEAYTAWKANPEGGMQGLTDALHELRKVIARMEIEMSASRKEENAARPIPIPFHRAQRR</sequence>
<dbReference type="AlphaFoldDB" id="A0A7X0EET3"/>
<accession>A0A7X0EET3</accession>
<organism evidence="2 3">
    <name type="scientific">Nitrospirillum iridis</name>
    <dbReference type="NCBI Taxonomy" id="765888"/>
    <lineage>
        <taxon>Bacteria</taxon>
        <taxon>Pseudomonadati</taxon>
        <taxon>Pseudomonadota</taxon>
        <taxon>Alphaproteobacteria</taxon>
        <taxon>Rhodospirillales</taxon>
        <taxon>Azospirillaceae</taxon>
        <taxon>Nitrospirillum</taxon>
    </lineage>
</organism>
<feature type="compositionally biased region" description="Low complexity" evidence="1">
    <location>
        <begin position="139"/>
        <end position="157"/>
    </location>
</feature>